<reference evidence="3" key="1">
    <citation type="submission" date="2016-10" db="EMBL/GenBank/DDBJ databases">
        <authorList>
            <person name="Varghese N."/>
            <person name="Submissions S."/>
        </authorList>
    </citation>
    <scope>NUCLEOTIDE SEQUENCE [LARGE SCALE GENOMIC DNA]</scope>
    <source>
        <strain evidence="3">CGMCC 4.5579</strain>
    </source>
</reference>
<sequence length="247" mass="25673">MTAGVAIEHRGVVTHLRLCQPGNALTEPAITALLCHLRAAERAPRCRAVVLTSTGDAFCSGVDLTDLAGDPDAAERVSAAFWALLTAWADSPLLTVAVVEGPATGGGVGLAGAADLVLAGPRATFRLTELALGLVPAFILPFVLARTGEHRLMRLALGGAEVDASGAVELGLADELVTDAGAATDRVLLLVRRSSRPAVAGLKACRRALRPVPADYPRQATALLRRAVTDPAFVGRVDALRRQGTRR</sequence>
<dbReference type="CDD" id="cd06558">
    <property type="entry name" value="crotonase-like"/>
    <property type="match status" value="1"/>
</dbReference>
<evidence type="ECO:0000313" key="2">
    <source>
        <dbReference type="EMBL" id="SFQ69107.1"/>
    </source>
</evidence>
<dbReference type="OrthoDB" id="153350at2"/>
<dbReference type="GO" id="GO:0003824">
    <property type="term" value="F:catalytic activity"/>
    <property type="evidence" value="ECO:0007669"/>
    <property type="project" value="UniProtKB-ARBA"/>
</dbReference>
<dbReference type="PANTHER" id="PTHR42964:SF1">
    <property type="entry name" value="POLYKETIDE BIOSYNTHESIS ENOYL-COA HYDRATASE PKSH-RELATED"/>
    <property type="match status" value="1"/>
</dbReference>
<dbReference type="SUPFAM" id="SSF52096">
    <property type="entry name" value="ClpP/crotonase"/>
    <property type="match status" value="1"/>
</dbReference>
<accession>A0A1I6AKR5</accession>
<dbReference type="STRING" id="587909.SAMN05421810_11327"/>
<gene>
    <name evidence="2" type="ORF">SAMN05421810_11327</name>
</gene>
<name>A0A1I6AKR5_9PSEU</name>
<keyword evidence="3" id="KW-1185">Reference proteome</keyword>
<dbReference type="InterPro" id="IPR001753">
    <property type="entry name" value="Enoyl-CoA_hydra/iso"/>
</dbReference>
<evidence type="ECO:0000256" key="1">
    <source>
        <dbReference type="ARBA" id="ARBA00005254"/>
    </source>
</evidence>
<organism evidence="2 3">
    <name type="scientific">Amycolatopsis arida</name>
    <dbReference type="NCBI Taxonomy" id="587909"/>
    <lineage>
        <taxon>Bacteria</taxon>
        <taxon>Bacillati</taxon>
        <taxon>Actinomycetota</taxon>
        <taxon>Actinomycetes</taxon>
        <taxon>Pseudonocardiales</taxon>
        <taxon>Pseudonocardiaceae</taxon>
        <taxon>Amycolatopsis</taxon>
    </lineage>
</organism>
<comment type="similarity">
    <text evidence="1">Belongs to the enoyl-CoA hydratase/isomerase family.</text>
</comment>
<dbReference type="EMBL" id="FOWW01000013">
    <property type="protein sequence ID" value="SFQ69107.1"/>
    <property type="molecule type" value="Genomic_DNA"/>
</dbReference>
<dbReference type="InterPro" id="IPR029045">
    <property type="entry name" value="ClpP/crotonase-like_dom_sf"/>
</dbReference>
<dbReference type="Pfam" id="PF00378">
    <property type="entry name" value="ECH_1"/>
    <property type="match status" value="1"/>
</dbReference>
<dbReference type="InterPro" id="IPR051683">
    <property type="entry name" value="Enoyl-CoA_Hydratase/Isomerase"/>
</dbReference>
<dbReference type="Proteomes" id="UP000198727">
    <property type="component" value="Unassembled WGS sequence"/>
</dbReference>
<dbReference type="PANTHER" id="PTHR42964">
    <property type="entry name" value="ENOYL-COA HYDRATASE"/>
    <property type="match status" value="1"/>
</dbReference>
<protein>
    <submittedName>
        <fullName evidence="2">Polyketide biosynthesis enoyl-CoA hydratase PksH</fullName>
    </submittedName>
</protein>
<dbReference type="RefSeq" id="WP_092536191.1">
    <property type="nucleotide sequence ID" value="NZ_FOWW01000013.1"/>
</dbReference>
<proteinExistence type="inferred from homology"/>
<dbReference type="Gene3D" id="3.90.226.10">
    <property type="entry name" value="2-enoyl-CoA Hydratase, Chain A, domain 1"/>
    <property type="match status" value="1"/>
</dbReference>
<dbReference type="AlphaFoldDB" id="A0A1I6AKR5"/>
<evidence type="ECO:0000313" key="3">
    <source>
        <dbReference type="Proteomes" id="UP000198727"/>
    </source>
</evidence>